<gene>
    <name evidence="1" type="primary">Acey_s0197.g1579</name>
    <name evidence="1" type="ORF">Y032_0197g1579</name>
</gene>
<protein>
    <submittedName>
        <fullName evidence="1">Uncharacterized protein</fullName>
    </submittedName>
</protein>
<dbReference type="EMBL" id="JARK01001533">
    <property type="protein sequence ID" value="EYB92174.1"/>
    <property type="molecule type" value="Genomic_DNA"/>
</dbReference>
<comment type="caution">
    <text evidence="1">The sequence shown here is derived from an EMBL/GenBank/DDBJ whole genome shotgun (WGS) entry which is preliminary data.</text>
</comment>
<reference evidence="2" key="1">
    <citation type="journal article" date="2015" name="Nat. Genet.">
        <title>The genome and transcriptome of the zoonotic hookworm Ancylostoma ceylanicum identify infection-specific gene families.</title>
        <authorList>
            <person name="Schwarz E.M."/>
            <person name="Hu Y."/>
            <person name="Antoshechkin I."/>
            <person name="Miller M.M."/>
            <person name="Sternberg P.W."/>
            <person name="Aroian R.V."/>
        </authorList>
    </citation>
    <scope>NUCLEOTIDE SEQUENCE</scope>
    <source>
        <strain evidence="2">HY135</strain>
    </source>
</reference>
<accession>A0A016SPC9</accession>
<dbReference type="AlphaFoldDB" id="A0A016SPC9"/>
<evidence type="ECO:0000313" key="1">
    <source>
        <dbReference type="EMBL" id="EYB92174.1"/>
    </source>
</evidence>
<proteinExistence type="predicted"/>
<dbReference type="Proteomes" id="UP000024635">
    <property type="component" value="Unassembled WGS sequence"/>
</dbReference>
<keyword evidence="2" id="KW-1185">Reference proteome</keyword>
<sequence>MQDTCTPMQIIFSLENMLSSRYRDSVNLRTLPIPNAMLGSASRAVLTVAIFLVCAHILLQSDFFLTPVIGNDSDKNSNIAYGLRFGELLEVYSRTYKADKSVLEKMFELYEKQVYTFIKRMRF</sequence>
<name>A0A016SPC9_9BILA</name>
<evidence type="ECO:0000313" key="2">
    <source>
        <dbReference type="Proteomes" id="UP000024635"/>
    </source>
</evidence>
<organism evidence="1 2">
    <name type="scientific">Ancylostoma ceylanicum</name>
    <dbReference type="NCBI Taxonomy" id="53326"/>
    <lineage>
        <taxon>Eukaryota</taxon>
        <taxon>Metazoa</taxon>
        <taxon>Ecdysozoa</taxon>
        <taxon>Nematoda</taxon>
        <taxon>Chromadorea</taxon>
        <taxon>Rhabditida</taxon>
        <taxon>Rhabditina</taxon>
        <taxon>Rhabditomorpha</taxon>
        <taxon>Strongyloidea</taxon>
        <taxon>Ancylostomatidae</taxon>
        <taxon>Ancylostomatinae</taxon>
        <taxon>Ancylostoma</taxon>
    </lineage>
</organism>